<accession>A0ABD2PJK5</accession>
<evidence type="ECO:0000313" key="2">
    <source>
        <dbReference type="EMBL" id="KAL3307640.1"/>
    </source>
</evidence>
<name>A0ABD2PJK5_9PLAT</name>
<evidence type="ECO:0000313" key="3">
    <source>
        <dbReference type="Proteomes" id="UP001626550"/>
    </source>
</evidence>
<dbReference type="InterPro" id="IPR014044">
    <property type="entry name" value="CAP_dom"/>
</dbReference>
<reference evidence="2 3" key="1">
    <citation type="submission" date="2024-11" db="EMBL/GenBank/DDBJ databases">
        <title>Adaptive evolution of stress response genes in parasites aligns with host niche diversity.</title>
        <authorList>
            <person name="Hahn C."/>
            <person name="Resl P."/>
        </authorList>
    </citation>
    <scope>NUCLEOTIDE SEQUENCE [LARGE SCALE GENOMIC DNA]</scope>
    <source>
        <strain evidence="2">EGGRZ-B1_66</strain>
        <tissue evidence="2">Body</tissue>
    </source>
</reference>
<dbReference type="InterPro" id="IPR035940">
    <property type="entry name" value="CAP_sf"/>
</dbReference>
<protein>
    <recommendedName>
        <fullName evidence="1">SCP domain-containing protein</fullName>
    </recommendedName>
</protein>
<dbReference type="AlphaFoldDB" id="A0ABD2PJK5"/>
<proteinExistence type="predicted"/>
<evidence type="ECO:0000259" key="1">
    <source>
        <dbReference type="Pfam" id="PF00188"/>
    </source>
</evidence>
<dbReference type="Gene3D" id="3.40.33.10">
    <property type="entry name" value="CAP"/>
    <property type="match status" value="1"/>
</dbReference>
<dbReference type="SUPFAM" id="SSF55797">
    <property type="entry name" value="PR-1-like"/>
    <property type="match status" value="1"/>
</dbReference>
<dbReference type="Pfam" id="PF00188">
    <property type="entry name" value="CAP"/>
    <property type="match status" value="1"/>
</dbReference>
<feature type="non-terminal residue" evidence="2">
    <location>
        <position position="77"/>
    </location>
</feature>
<gene>
    <name evidence="2" type="ORF">Ciccas_013841</name>
</gene>
<sequence>MTQEDKDFFLSEHNEYRNQLVAGNVDGQPQAQSMHQLQWDDLLAETAEKKAQTCVFAHDSKEDRIPAGKSDDQLYSW</sequence>
<comment type="caution">
    <text evidence="2">The sequence shown here is derived from an EMBL/GenBank/DDBJ whole genome shotgun (WGS) entry which is preliminary data.</text>
</comment>
<feature type="domain" description="SCP" evidence="1">
    <location>
        <begin position="10"/>
        <end position="68"/>
    </location>
</feature>
<dbReference type="CDD" id="cd05380">
    <property type="entry name" value="CAP_euk"/>
    <property type="match status" value="1"/>
</dbReference>
<dbReference type="Proteomes" id="UP001626550">
    <property type="component" value="Unassembled WGS sequence"/>
</dbReference>
<keyword evidence="3" id="KW-1185">Reference proteome</keyword>
<organism evidence="2 3">
    <name type="scientific">Cichlidogyrus casuarinus</name>
    <dbReference type="NCBI Taxonomy" id="1844966"/>
    <lineage>
        <taxon>Eukaryota</taxon>
        <taxon>Metazoa</taxon>
        <taxon>Spiralia</taxon>
        <taxon>Lophotrochozoa</taxon>
        <taxon>Platyhelminthes</taxon>
        <taxon>Monogenea</taxon>
        <taxon>Monopisthocotylea</taxon>
        <taxon>Dactylogyridea</taxon>
        <taxon>Ancyrocephalidae</taxon>
        <taxon>Cichlidogyrus</taxon>
    </lineage>
</organism>
<dbReference type="EMBL" id="JBJKFK010006852">
    <property type="protein sequence ID" value="KAL3307640.1"/>
    <property type="molecule type" value="Genomic_DNA"/>
</dbReference>